<dbReference type="RefSeq" id="XP_030829317.1">
    <property type="nucleotide sequence ID" value="XM_030973457.1"/>
</dbReference>
<dbReference type="EnsemblMetazoa" id="XM_030973456">
    <property type="protein sequence ID" value="XP_030829316"/>
    <property type="gene ID" value="LOC588819"/>
</dbReference>
<dbReference type="RefSeq" id="XP_030829316.1">
    <property type="nucleotide sequence ID" value="XM_030973456.1"/>
</dbReference>
<dbReference type="EnsemblMetazoa" id="XM_030973457">
    <property type="protein sequence ID" value="XP_030829317"/>
    <property type="gene ID" value="LOC588819"/>
</dbReference>
<dbReference type="EnsemblMetazoa" id="XM_030973458">
    <property type="protein sequence ID" value="XP_030829318"/>
    <property type="gene ID" value="LOC588819"/>
</dbReference>
<evidence type="ECO:0000313" key="3">
    <source>
        <dbReference type="EnsemblMetazoa" id="XP_030829318"/>
    </source>
</evidence>
<proteinExistence type="inferred from homology"/>
<dbReference type="OMA" id="CEDMCIS"/>
<dbReference type="PANTHER" id="PTHR11895:SF109">
    <property type="entry name" value="AMIDASE DOMAIN-CONTAINING PROTEIN"/>
    <property type="match status" value="1"/>
</dbReference>
<dbReference type="AlphaFoldDB" id="A0A7M7ST65"/>
<dbReference type="PANTHER" id="PTHR11895">
    <property type="entry name" value="TRANSAMIDASE"/>
    <property type="match status" value="1"/>
</dbReference>
<dbReference type="RefSeq" id="XP_030829318.1">
    <property type="nucleotide sequence ID" value="XM_030973458.1"/>
</dbReference>
<protein>
    <recommendedName>
        <fullName evidence="2">Amidase domain-containing protein</fullName>
    </recommendedName>
</protein>
<dbReference type="OrthoDB" id="1879366at2759"/>
<evidence type="ECO:0000259" key="2">
    <source>
        <dbReference type="Pfam" id="PF01425"/>
    </source>
</evidence>
<dbReference type="KEGG" id="spu:588819"/>
<dbReference type="InParanoid" id="A0A7M7ST65"/>
<sequence>MMMGCYALEGYVPDFDATVVTRVLDEGGVILGKATCEDLCYSANSHTSAKGPVSNPLNKQHCAGGSSSGCAVLVACNEVDMAIGGDQGGSIRVPASWCGVVGLKPTFGLVPYTGAACNEYTVDHVGPIARTVEGCALLLEVIAGYDDGRDARQQCNVEVPNYLKNLKNAPTKPLRIAVLKEGFGHEISDPEVDKLIRHTISRFAASSGATVEDVSIPLHKMSVALCVSILAVEGVDCLFTSGCAGLNHTGYYPTSMMSGVGARLKANMTKLAPCHKARLLLGNYLKKNYCAVYGKAQNLRRLLTKGYDDVLEKFDVVAMPTTPFTAPKLPTQADWMKEILGHDTDMTWNLKAGNLTGHPSISINAGVVEGLPVGLLLTGKKFQELELLQAAYAFEKFLSSSVSE</sequence>
<feature type="domain" description="Amidase" evidence="2">
    <location>
        <begin position="2"/>
        <end position="388"/>
    </location>
</feature>
<dbReference type="SUPFAM" id="SSF75304">
    <property type="entry name" value="Amidase signature (AS) enzymes"/>
    <property type="match status" value="1"/>
</dbReference>
<evidence type="ECO:0000256" key="1">
    <source>
        <dbReference type="ARBA" id="ARBA00009199"/>
    </source>
</evidence>
<evidence type="ECO:0000313" key="4">
    <source>
        <dbReference type="Proteomes" id="UP000007110"/>
    </source>
</evidence>
<dbReference type="Pfam" id="PF01425">
    <property type="entry name" value="Amidase"/>
    <property type="match status" value="1"/>
</dbReference>
<dbReference type="Gene3D" id="3.90.1300.10">
    <property type="entry name" value="Amidase signature (AS) domain"/>
    <property type="match status" value="1"/>
</dbReference>
<organism evidence="3 4">
    <name type="scientific">Strongylocentrotus purpuratus</name>
    <name type="common">Purple sea urchin</name>
    <dbReference type="NCBI Taxonomy" id="7668"/>
    <lineage>
        <taxon>Eukaryota</taxon>
        <taxon>Metazoa</taxon>
        <taxon>Echinodermata</taxon>
        <taxon>Eleutherozoa</taxon>
        <taxon>Echinozoa</taxon>
        <taxon>Echinoidea</taxon>
        <taxon>Euechinoidea</taxon>
        <taxon>Echinacea</taxon>
        <taxon>Camarodonta</taxon>
        <taxon>Echinidea</taxon>
        <taxon>Strongylocentrotidae</taxon>
        <taxon>Strongylocentrotus</taxon>
    </lineage>
</organism>
<accession>A0A7M7ST65</accession>
<reference evidence="4" key="1">
    <citation type="submission" date="2015-02" db="EMBL/GenBank/DDBJ databases">
        <title>Genome sequencing for Strongylocentrotus purpuratus.</title>
        <authorList>
            <person name="Murali S."/>
            <person name="Liu Y."/>
            <person name="Vee V."/>
            <person name="English A."/>
            <person name="Wang M."/>
            <person name="Skinner E."/>
            <person name="Han Y."/>
            <person name="Muzny D.M."/>
            <person name="Worley K.C."/>
            <person name="Gibbs R.A."/>
        </authorList>
    </citation>
    <scope>NUCLEOTIDE SEQUENCE</scope>
</reference>
<dbReference type="InterPro" id="IPR000120">
    <property type="entry name" value="Amidase"/>
</dbReference>
<name>A0A7M7ST65_STRPU</name>
<dbReference type="InterPro" id="IPR023631">
    <property type="entry name" value="Amidase_dom"/>
</dbReference>
<reference evidence="3" key="2">
    <citation type="submission" date="2021-01" db="UniProtKB">
        <authorList>
            <consortium name="EnsemblMetazoa"/>
        </authorList>
    </citation>
    <scope>IDENTIFICATION</scope>
</reference>
<dbReference type="GeneID" id="588819"/>
<keyword evidence="4" id="KW-1185">Reference proteome</keyword>
<dbReference type="InterPro" id="IPR036928">
    <property type="entry name" value="AS_sf"/>
</dbReference>
<dbReference type="Proteomes" id="UP000007110">
    <property type="component" value="Unassembled WGS sequence"/>
</dbReference>
<dbReference type="GO" id="GO:0003824">
    <property type="term" value="F:catalytic activity"/>
    <property type="evidence" value="ECO:0007669"/>
    <property type="project" value="InterPro"/>
</dbReference>
<comment type="similarity">
    <text evidence="1">Belongs to the amidase family.</text>
</comment>
<dbReference type="InterPro" id="IPR020556">
    <property type="entry name" value="Amidase_CS"/>
</dbReference>
<dbReference type="PROSITE" id="PS00571">
    <property type="entry name" value="AMIDASES"/>
    <property type="match status" value="1"/>
</dbReference>